<evidence type="ECO:0000313" key="3">
    <source>
        <dbReference type="Proteomes" id="UP001196413"/>
    </source>
</evidence>
<dbReference type="Proteomes" id="UP001196413">
    <property type="component" value="Unassembled WGS sequence"/>
</dbReference>
<proteinExistence type="predicted"/>
<protein>
    <submittedName>
        <fullName evidence="2">Uncharacterized protein</fullName>
    </submittedName>
</protein>
<dbReference type="AlphaFoldDB" id="A0AAD5R875"/>
<evidence type="ECO:0000256" key="1">
    <source>
        <dbReference type="SAM" id="MobiDB-lite"/>
    </source>
</evidence>
<accession>A0AAD5R875</accession>
<dbReference type="Gene3D" id="3.30.420.10">
    <property type="entry name" value="Ribonuclease H-like superfamily/Ribonuclease H"/>
    <property type="match status" value="1"/>
</dbReference>
<sequence>MKLREKTHHVQHRHLPNGQHAVLRIVSANEDIEEHLNSILSLSLCSVTQETCMFELVEKDEGIVDNVNITKPEQNNAKPHTANKTKNKSEESNGVEVLRHAAYTLDVAPCDFPGGANSEPPLVLTCVVSGLTPN</sequence>
<dbReference type="InterPro" id="IPR036397">
    <property type="entry name" value="RNaseH_sf"/>
</dbReference>
<feature type="compositionally biased region" description="Polar residues" evidence="1">
    <location>
        <begin position="71"/>
        <end position="80"/>
    </location>
</feature>
<comment type="caution">
    <text evidence="2">The sequence shown here is derived from an EMBL/GenBank/DDBJ whole genome shotgun (WGS) entry which is preliminary data.</text>
</comment>
<feature type="region of interest" description="Disordered" evidence="1">
    <location>
        <begin position="71"/>
        <end position="93"/>
    </location>
</feature>
<dbReference type="EMBL" id="JAHQIW010006942">
    <property type="protein sequence ID" value="KAJ1371266.1"/>
    <property type="molecule type" value="Genomic_DNA"/>
</dbReference>
<reference evidence="2" key="1">
    <citation type="submission" date="2021-06" db="EMBL/GenBank/DDBJ databases">
        <title>Parelaphostrongylus tenuis whole genome reference sequence.</title>
        <authorList>
            <person name="Garwood T.J."/>
            <person name="Larsen P.A."/>
            <person name="Fountain-Jones N.M."/>
            <person name="Garbe J.R."/>
            <person name="Macchietto M.G."/>
            <person name="Kania S.A."/>
            <person name="Gerhold R.W."/>
            <person name="Richards J.E."/>
            <person name="Wolf T.M."/>
        </authorList>
    </citation>
    <scope>NUCLEOTIDE SEQUENCE</scope>
    <source>
        <strain evidence="2">MNPRO001-30</strain>
        <tissue evidence="2">Meninges</tissue>
    </source>
</reference>
<keyword evidence="3" id="KW-1185">Reference proteome</keyword>
<gene>
    <name evidence="2" type="ORF">KIN20_033179</name>
</gene>
<organism evidence="2 3">
    <name type="scientific">Parelaphostrongylus tenuis</name>
    <name type="common">Meningeal worm</name>
    <dbReference type="NCBI Taxonomy" id="148309"/>
    <lineage>
        <taxon>Eukaryota</taxon>
        <taxon>Metazoa</taxon>
        <taxon>Ecdysozoa</taxon>
        <taxon>Nematoda</taxon>
        <taxon>Chromadorea</taxon>
        <taxon>Rhabditida</taxon>
        <taxon>Rhabditina</taxon>
        <taxon>Rhabditomorpha</taxon>
        <taxon>Strongyloidea</taxon>
        <taxon>Metastrongylidae</taxon>
        <taxon>Parelaphostrongylus</taxon>
    </lineage>
</organism>
<evidence type="ECO:0000313" key="2">
    <source>
        <dbReference type="EMBL" id="KAJ1371266.1"/>
    </source>
</evidence>
<name>A0AAD5R875_PARTN</name>
<dbReference type="GO" id="GO:0003676">
    <property type="term" value="F:nucleic acid binding"/>
    <property type="evidence" value="ECO:0007669"/>
    <property type="project" value="InterPro"/>
</dbReference>